<sequence>MHPPLPLRPQNKSLIPLPTTCGATLSGSQVPIVAATSSSSPTVCFPLFDPTLLVDVTVEKTIIVAVIAPQTIISSIDVSWIPAANDVEKKKDDLSDGRIWKSNLILDFSFQ</sequence>
<dbReference type="Proteomes" id="UP001497516">
    <property type="component" value="Chromosome 5"/>
</dbReference>
<evidence type="ECO:0000313" key="2">
    <source>
        <dbReference type="Proteomes" id="UP001497516"/>
    </source>
</evidence>
<evidence type="ECO:0000313" key="1">
    <source>
        <dbReference type="EMBL" id="CAL1389639.1"/>
    </source>
</evidence>
<accession>A0AAV2EUW8</accession>
<keyword evidence="2" id="KW-1185">Reference proteome</keyword>
<reference evidence="1 2" key="1">
    <citation type="submission" date="2024-04" db="EMBL/GenBank/DDBJ databases">
        <authorList>
            <person name="Fracassetti M."/>
        </authorList>
    </citation>
    <scope>NUCLEOTIDE SEQUENCE [LARGE SCALE GENOMIC DNA]</scope>
</reference>
<gene>
    <name evidence="1" type="ORF">LTRI10_LOCUS30483</name>
</gene>
<dbReference type="AlphaFoldDB" id="A0AAV2EUW8"/>
<dbReference type="EMBL" id="OZ034818">
    <property type="protein sequence ID" value="CAL1389639.1"/>
    <property type="molecule type" value="Genomic_DNA"/>
</dbReference>
<organism evidence="1 2">
    <name type="scientific">Linum trigynum</name>
    <dbReference type="NCBI Taxonomy" id="586398"/>
    <lineage>
        <taxon>Eukaryota</taxon>
        <taxon>Viridiplantae</taxon>
        <taxon>Streptophyta</taxon>
        <taxon>Embryophyta</taxon>
        <taxon>Tracheophyta</taxon>
        <taxon>Spermatophyta</taxon>
        <taxon>Magnoliopsida</taxon>
        <taxon>eudicotyledons</taxon>
        <taxon>Gunneridae</taxon>
        <taxon>Pentapetalae</taxon>
        <taxon>rosids</taxon>
        <taxon>fabids</taxon>
        <taxon>Malpighiales</taxon>
        <taxon>Linaceae</taxon>
        <taxon>Linum</taxon>
    </lineage>
</organism>
<name>A0AAV2EUW8_9ROSI</name>
<protein>
    <submittedName>
        <fullName evidence="1">Uncharacterized protein</fullName>
    </submittedName>
</protein>
<proteinExistence type="predicted"/>